<accession>A0A364L4K1</accession>
<dbReference type="Proteomes" id="UP000249363">
    <property type="component" value="Unassembled WGS sequence"/>
</dbReference>
<organism evidence="2 3">
    <name type="scientific">Talaromyces amestolkiae</name>
    <dbReference type="NCBI Taxonomy" id="1196081"/>
    <lineage>
        <taxon>Eukaryota</taxon>
        <taxon>Fungi</taxon>
        <taxon>Dikarya</taxon>
        <taxon>Ascomycota</taxon>
        <taxon>Pezizomycotina</taxon>
        <taxon>Eurotiomycetes</taxon>
        <taxon>Eurotiomycetidae</taxon>
        <taxon>Eurotiales</taxon>
        <taxon>Trichocomaceae</taxon>
        <taxon>Talaromyces</taxon>
        <taxon>Talaromyces sect. Talaromyces</taxon>
    </lineage>
</organism>
<dbReference type="EMBL" id="MIKG01000012">
    <property type="protein sequence ID" value="RAO70651.1"/>
    <property type="molecule type" value="Genomic_DNA"/>
</dbReference>
<evidence type="ECO:0000313" key="3">
    <source>
        <dbReference type="Proteomes" id="UP000249363"/>
    </source>
</evidence>
<feature type="domain" description="SRR1-like" evidence="1">
    <location>
        <begin position="214"/>
        <end position="363"/>
    </location>
</feature>
<comment type="caution">
    <text evidence="2">The sequence shown here is derived from an EMBL/GenBank/DDBJ whole genome shotgun (WGS) entry which is preliminary data.</text>
</comment>
<evidence type="ECO:0000259" key="1">
    <source>
        <dbReference type="Pfam" id="PF07985"/>
    </source>
</evidence>
<evidence type="ECO:0000313" key="2">
    <source>
        <dbReference type="EMBL" id="RAO70651.1"/>
    </source>
</evidence>
<dbReference type="Pfam" id="PF07985">
    <property type="entry name" value="SRR1"/>
    <property type="match status" value="1"/>
</dbReference>
<dbReference type="OrthoDB" id="4221696at2759"/>
<reference evidence="2 3" key="1">
    <citation type="journal article" date="2017" name="Biotechnol. Biofuels">
        <title>Differential beta-glucosidase expression as a function of carbon source availability in Talaromyces amestolkiae: a genomic and proteomic approach.</title>
        <authorList>
            <person name="de Eugenio L.I."/>
            <person name="Mendez-Liter J.A."/>
            <person name="Nieto-Dominguez M."/>
            <person name="Alonso L."/>
            <person name="Gil-Munoz J."/>
            <person name="Barriuso J."/>
            <person name="Prieto A."/>
            <person name="Martinez M.J."/>
        </authorList>
    </citation>
    <scope>NUCLEOTIDE SEQUENCE [LARGE SCALE GENOMIC DNA]</scope>
    <source>
        <strain evidence="2 3">CIB</strain>
    </source>
</reference>
<protein>
    <recommendedName>
        <fullName evidence="1">SRR1-like domain-containing protein</fullName>
    </recommendedName>
</protein>
<dbReference type="GeneID" id="63795879"/>
<gene>
    <name evidence="2" type="ORF">BHQ10_006663</name>
</gene>
<dbReference type="PANTHER" id="PTHR42080">
    <property type="entry name" value="SRR1 DOMAIN-CONTAINING PROTEIN"/>
    <property type="match status" value="1"/>
</dbReference>
<dbReference type="RefSeq" id="XP_040735167.1">
    <property type="nucleotide sequence ID" value="XM_040879274.1"/>
</dbReference>
<sequence>MIIESKSDDTNEVEIQAKVESNFEDHPSDMMIVLTDRERIGVPKPSSDPTIEDLKAIQQQVKARIKTMIAEDIPFFTMDGIRNVHEQVQKCMAQGGKGDVFVKGLDGIIVRFQLHIGKTYDWADFTSVKPVIEYAAIQHLTSEKWVEHLDPEIAFCNLVVYHRVKHLDKETREVATAKDAFRPKEDVGRDFDKSLHEWMASEQCRQLRNLDILRQNAGRIRKIVAFACGSITHSDERSKGRSSYQHGLIKTLHDILSQARHEDVNLTREQKEKHIQCFIQDPAYTNIDRELFQDDYGIATILENPEGFLEVDDSTVVLSFSPNVPVRQIVVDIAKPAVMIWDRILDEDDRDVTDPDSRRMKSVIDGLYDQIEFPEDKAHFGDIAIYGRRA</sequence>
<dbReference type="PANTHER" id="PTHR42080:SF3">
    <property type="entry name" value="SRR1-LIKE DOMAIN-CONTAINING PROTEIN"/>
    <property type="match status" value="1"/>
</dbReference>
<dbReference type="InterPro" id="IPR012942">
    <property type="entry name" value="SRR1-like"/>
</dbReference>
<proteinExistence type="predicted"/>
<name>A0A364L4K1_TALAM</name>
<dbReference type="AlphaFoldDB" id="A0A364L4K1"/>
<keyword evidence="3" id="KW-1185">Reference proteome</keyword>